<proteinExistence type="inferred from homology"/>
<evidence type="ECO:0000256" key="3">
    <source>
        <dbReference type="SAM" id="MobiDB-lite"/>
    </source>
</evidence>
<evidence type="ECO:0000313" key="4">
    <source>
        <dbReference type="EMBL" id="KAK6172268.1"/>
    </source>
</evidence>
<evidence type="ECO:0000256" key="1">
    <source>
        <dbReference type="ARBA" id="ARBA00011069"/>
    </source>
</evidence>
<dbReference type="GO" id="GO:0003723">
    <property type="term" value="F:RNA binding"/>
    <property type="evidence" value="ECO:0007669"/>
    <property type="project" value="TreeGrafter"/>
</dbReference>
<dbReference type="GO" id="GO:0070274">
    <property type="term" value="C:RES complex"/>
    <property type="evidence" value="ECO:0007669"/>
    <property type="project" value="TreeGrafter"/>
</dbReference>
<feature type="region of interest" description="Disordered" evidence="3">
    <location>
        <begin position="82"/>
        <end position="423"/>
    </location>
</feature>
<dbReference type="PANTHER" id="PTHR31809:SF0">
    <property type="entry name" value="BUD13 HOMOLOG"/>
    <property type="match status" value="1"/>
</dbReference>
<dbReference type="GO" id="GO:0000398">
    <property type="term" value="P:mRNA splicing, via spliceosome"/>
    <property type="evidence" value="ECO:0007669"/>
    <property type="project" value="TreeGrafter"/>
</dbReference>
<dbReference type="AlphaFoldDB" id="A0AAN8JB25"/>
<feature type="compositionally biased region" description="Basic and acidic residues" evidence="3">
    <location>
        <begin position="82"/>
        <end position="99"/>
    </location>
</feature>
<feature type="compositionally biased region" description="Basic and acidic residues" evidence="3">
    <location>
        <begin position="399"/>
        <end position="423"/>
    </location>
</feature>
<sequence>MAAHMSKEEYLKRYLSGDDASTSKIKKKRKKKKPENEKIIPRSRIVDDDVDFHSLLPENIENTLEEDVGDNDPTVAEFIDERPEHVKRVEEYRKDDRWKIMGNSDDDDDFGVIKQVNQYDSKQRRQRNDSDSDQSPIRRMVDCESLPQRNKNDSDSDQSLPRKNRKDSDSDQSPPRRKRNVSDSDQSPPRRKRNVSDSDQSPPRRKRNGSDSDQSPPRRKRNDSNSDQSPPRRKRNDSDSDQSPPRRKRKYSDSDKSQQKKNKTDLSKTVKRKTSDKNTNSGNSPKHKNRNSDPDVPRKKLKSDNKSEAKPTKTLGGAKAGLSSAKEMREEAERMKKKEDTAFKKIGDSRLGKDAKTVFRDKSGKRRNLQEEHEKQDEEDSKKAEEIEKYKKWGQGLKQRQEQEKSLTEAVHEASKPMARYKNDHDLDDHLRNMERADDPMLAFIKKKKAKENTKPEKPKYKGPMPPPNRFNIMPGYRWDGVNRSNGFEAQIFAKAAEQKATKSLAYKWSVEEM</sequence>
<feature type="region of interest" description="Disordered" evidence="3">
    <location>
        <begin position="20"/>
        <end position="42"/>
    </location>
</feature>
<dbReference type="PANTHER" id="PTHR31809">
    <property type="entry name" value="BUD13 HOMOLOG"/>
    <property type="match status" value="1"/>
</dbReference>
<keyword evidence="5" id="KW-1185">Reference proteome</keyword>
<comment type="caution">
    <text evidence="4">The sequence shown here is derived from an EMBL/GenBank/DDBJ whole genome shotgun (WGS) entry which is preliminary data.</text>
</comment>
<reference evidence="4 5" key="1">
    <citation type="submission" date="2024-01" db="EMBL/GenBank/DDBJ databases">
        <title>The genome of the rayed Mediterranean limpet Patella caerulea (Linnaeus, 1758).</title>
        <authorList>
            <person name="Anh-Thu Weber A."/>
            <person name="Halstead-Nussloch G."/>
        </authorList>
    </citation>
    <scope>NUCLEOTIDE SEQUENCE [LARGE SCALE GENOMIC DNA]</scope>
    <source>
        <strain evidence="4">AATW-2023a</strain>
        <tissue evidence="4">Whole specimen</tissue>
    </source>
</reference>
<evidence type="ECO:0000256" key="2">
    <source>
        <dbReference type="ARBA" id="ARBA00014454"/>
    </source>
</evidence>
<feature type="region of interest" description="Disordered" evidence="3">
    <location>
        <begin position="447"/>
        <end position="477"/>
    </location>
</feature>
<protein>
    <recommendedName>
        <fullName evidence="2">BUD13 homolog</fullName>
    </recommendedName>
</protein>
<comment type="similarity">
    <text evidence="1">Belongs to the CWC26 family.</text>
</comment>
<dbReference type="InterPro" id="IPR018609">
    <property type="entry name" value="Bud13"/>
</dbReference>
<feature type="compositionally biased region" description="Basic and acidic residues" evidence="3">
    <location>
        <begin position="121"/>
        <end position="130"/>
    </location>
</feature>
<dbReference type="EMBL" id="JAZGQO010000011">
    <property type="protein sequence ID" value="KAK6172268.1"/>
    <property type="molecule type" value="Genomic_DNA"/>
</dbReference>
<feature type="compositionally biased region" description="Basic residues" evidence="3">
    <location>
        <begin position="24"/>
        <end position="33"/>
    </location>
</feature>
<feature type="compositionally biased region" description="Basic and acidic residues" evidence="3">
    <location>
        <begin position="251"/>
        <end position="276"/>
    </location>
</feature>
<feature type="compositionally biased region" description="Basic and acidic residues" evidence="3">
    <location>
        <begin position="451"/>
        <end position="460"/>
    </location>
</feature>
<name>A0AAN8JB25_PATCE</name>
<accession>A0AAN8JB25</accession>
<dbReference type="GO" id="GO:0005684">
    <property type="term" value="C:U2-type spliceosomal complex"/>
    <property type="evidence" value="ECO:0007669"/>
    <property type="project" value="TreeGrafter"/>
</dbReference>
<dbReference type="Proteomes" id="UP001347796">
    <property type="component" value="Unassembled WGS sequence"/>
</dbReference>
<dbReference type="Pfam" id="PF09736">
    <property type="entry name" value="Bud13"/>
    <property type="match status" value="1"/>
</dbReference>
<dbReference type="InterPro" id="IPR051112">
    <property type="entry name" value="CWC26_splicing_factor"/>
</dbReference>
<feature type="compositionally biased region" description="Basic and acidic residues" evidence="3">
    <location>
        <begin position="290"/>
        <end position="311"/>
    </location>
</feature>
<feature type="compositionally biased region" description="Basic and acidic residues" evidence="3">
    <location>
        <begin position="326"/>
        <end position="391"/>
    </location>
</feature>
<gene>
    <name evidence="4" type="ORF">SNE40_015966</name>
</gene>
<evidence type="ECO:0000313" key="5">
    <source>
        <dbReference type="Proteomes" id="UP001347796"/>
    </source>
</evidence>
<organism evidence="4 5">
    <name type="scientific">Patella caerulea</name>
    <name type="common">Rayed Mediterranean limpet</name>
    <dbReference type="NCBI Taxonomy" id="87958"/>
    <lineage>
        <taxon>Eukaryota</taxon>
        <taxon>Metazoa</taxon>
        <taxon>Spiralia</taxon>
        <taxon>Lophotrochozoa</taxon>
        <taxon>Mollusca</taxon>
        <taxon>Gastropoda</taxon>
        <taxon>Patellogastropoda</taxon>
        <taxon>Patelloidea</taxon>
        <taxon>Patellidae</taxon>
        <taxon>Patella</taxon>
    </lineage>
</organism>